<sequence>MATPNQVPRLYKSVVDDVIANVREAFLDEGVDEQVLQELKQSWESKLQQSKALDPVIETTETGIQLPTTIQYTSQVMHQQAPPRTQAQIPVPVHIATHQGGEISQPAAVAAMALPQGVFQQQLQALAAQGYTLLPTSNGQFIIQAAMPQQQQAATAQIVTTIPQQATLVQNRQVPTVVQNSQNTQGVLQFDGADDSSSEEDDDDDNDDDDDDENDENKDGEDEFQGEEEEPLNSEDDVSDEDPTDLFDTDNVVVCQYDKINRNKNKWKFYLKDGIMNLNGRDFVFQKANGDAEW</sequence>
<evidence type="ECO:0000256" key="4">
    <source>
        <dbReference type="ARBA" id="ARBA00023163"/>
    </source>
</evidence>
<evidence type="ECO:0000313" key="8">
    <source>
        <dbReference type="Proteomes" id="UP000507470"/>
    </source>
</evidence>
<keyword evidence="3" id="KW-0805">Transcription regulation</keyword>
<evidence type="ECO:0000256" key="1">
    <source>
        <dbReference type="ARBA" id="ARBA00004123"/>
    </source>
</evidence>
<keyword evidence="8" id="KW-1185">Reference proteome</keyword>
<evidence type="ECO:0000256" key="2">
    <source>
        <dbReference type="ARBA" id="ARBA00010059"/>
    </source>
</evidence>
<dbReference type="InterPro" id="IPR009088">
    <property type="entry name" value="TFIIA_b-brl"/>
</dbReference>
<dbReference type="EMBL" id="CACVKT020005207">
    <property type="protein sequence ID" value="CAC5393702.1"/>
    <property type="molecule type" value="Genomic_DNA"/>
</dbReference>
<feature type="region of interest" description="Disordered" evidence="6">
    <location>
        <begin position="179"/>
        <end position="247"/>
    </location>
</feature>
<dbReference type="Pfam" id="PF03153">
    <property type="entry name" value="TFIIA"/>
    <property type="match status" value="1"/>
</dbReference>
<dbReference type="CDD" id="cd07976">
    <property type="entry name" value="TFIIA_alpha_beta_like"/>
    <property type="match status" value="1"/>
</dbReference>
<dbReference type="Gene3D" id="2.30.18.10">
    <property type="entry name" value="Transcription factor IIA (TFIIA), beta-barrel domain"/>
    <property type="match status" value="1"/>
</dbReference>
<dbReference type="SMART" id="SM01371">
    <property type="entry name" value="TFIIA"/>
    <property type="match status" value="1"/>
</dbReference>
<evidence type="ECO:0000313" key="7">
    <source>
        <dbReference type="EMBL" id="CAC5393702.1"/>
    </source>
</evidence>
<name>A0A6J8CE59_MYTCO</name>
<dbReference type="FunFam" id="1.10.287.100:FF:000001">
    <property type="entry name" value="Transcription initiation factor IIA subunit"/>
    <property type="match status" value="1"/>
</dbReference>
<keyword evidence="5" id="KW-0539">Nucleus</keyword>
<dbReference type="SUPFAM" id="SSF50784">
    <property type="entry name" value="Transcription factor IIA (TFIIA), beta-barrel domain"/>
    <property type="match status" value="1"/>
</dbReference>
<dbReference type="SUPFAM" id="SSF47396">
    <property type="entry name" value="Transcription factor IIA (TFIIA), alpha-helical domain"/>
    <property type="match status" value="1"/>
</dbReference>
<dbReference type="PANTHER" id="PTHR12694:SF8">
    <property type="entry name" value="TRANSCRIPTION INITIATION FACTOR IIA SUBUNIT 1"/>
    <property type="match status" value="1"/>
</dbReference>
<keyword evidence="4" id="KW-0804">Transcription</keyword>
<accession>A0A6J8CE59</accession>
<organism evidence="7 8">
    <name type="scientific">Mytilus coruscus</name>
    <name type="common">Sea mussel</name>
    <dbReference type="NCBI Taxonomy" id="42192"/>
    <lineage>
        <taxon>Eukaryota</taxon>
        <taxon>Metazoa</taxon>
        <taxon>Spiralia</taxon>
        <taxon>Lophotrochozoa</taxon>
        <taxon>Mollusca</taxon>
        <taxon>Bivalvia</taxon>
        <taxon>Autobranchia</taxon>
        <taxon>Pteriomorphia</taxon>
        <taxon>Mytilida</taxon>
        <taxon>Mytiloidea</taxon>
        <taxon>Mytilidae</taxon>
        <taxon>Mytilinae</taxon>
        <taxon>Mytilus</taxon>
    </lineage>
</organism>
<evidence type="ECO:0000256" key="6">
    <source>
        <dbReference type="SAM" id="MobiDB-lite"/>
    </source>
</evidence>
<feature type="compositionally biased region" description="Acidic residues" evidence="6">
    <location>
        <begin position="192"/>
        <end position="247"/>
    </location>
</feature>
<dbReference type="InterPro" id="IPR004855">
    <property type="entry name" value="TFIIA_asu/bsu"/>
</dbReference>
<evidence type="ECO:0000256" key="3">
    <source>
        <dbReference type="ARBA" id="ARBA00023015"/>
    </source>
</evidence>
<gene>
    <name evidence="7" type="ORF">MCOR_28541</name>
</gene>
<dbReference type="SUPFAM" id="SSF48371">
    <property type="entry name" value="ARM repeat"/>
    <property type="match status" value="1"/>
</dbReference>
<protein>
    <submittedName>
        <fullName evidence="7">TFIIA1</fullName>
    </submittedName>
</protein>
<comment type="subcellular location">
    <subcellularLocation>
        <location evidence="1">Nucleus</location>
    </subcellularLocation>
</comment>
<dbReference type="GO" id="GO:0005672">
    <property type="term" value="C:transcription factor TFIIA complex"/>
    <property type="evidence" value="ECO:0007669"/>
    <property type="project" value="InterPro"/>
</dbReference>
<dbReference type="Proteomes" id="UP000507470">
    <property type="component" value="Unassembled WGS sequence"/>
</dbReference>
<evidence type="ECO:0000256" key="5">
    <source>
        <dbReference type="ARBA" id="ARBA00023242"/>
    </source>
</evidence>
<dbReference type="PANTHER" id="PTHR12694">
    <property type="entry name" value="TRANSCRIPTION INITIATION FACTOR IIA SUBUNIT 1"/>
    <property type="match status" value="1"/>
</dbReference>
<dbReference type="GO" id="GO:0006367">
    <property type="term" value="P:transcription initiation at RNA polymerase II promoter"/>
    <property type="evidence" value="ECO:0007669"/>
    <property type="project" value="InterPro"/>
</dbReference>
<dbReference type="AlphaFoldDB" id="A0A6J8CE59"/>
<proteinExistence type="inferred from homology"/>
<comment type="similarity">
    <text evidence="2">Belongs to the TFIIA subunit 1 family.</text>
</comment>
<reference evidence="7 8" key="1">
    <citation type="submission" date="2020-06" db="EMBL/GenBank/DDBJ databases">
        <authorList>
            <person name="Li R."/>
            <person name="Bekaert M."/>
        </authorList>
    </citation>
    <scope>NUCLEOTIDE SEQUENCE [LARGE SCALE GENOMIC DNA]</scope>
    <source>
        <strain evidence="8">wild</strain>
    </source>
</reference>
<dbReference type="Gene3D" id="1.10.287.100">
    <property type="match status" value="1"/>
</dbReference>
<dbReference type="FunFam" id="2.30.18.10:FF:000002">
    <property type="entry name" value="Transcription initiation factor IIA subunit 1"/>
    <property type="match status" value="1"/>
</dbReference>
<dbReference type="OrthoDB" id="6275927at2759"/>
<dbReference type="InterPro" id="IPR016024">
    <property type="entry name" value="ARM-type_fold"/>
</dbReference>